<evidence type="ECO:0000313" key="3">
    <source>
        <dbReference type="EMBL" id="MBP2191724.1"/>
    </source>
</evidence>
<evidence type="ECO:0000313" key="4">
    <source>
        <dbReference type="Proteomes" id="UP001519325"/>
    </source>
</evidence>
<evidence type="ECO:0000256" key="2">
    <source>
        <dbReference type="SAM" id="Phobius"/>
    </source>
</evidence>
<gene>
    <name evidence="3" type="ORF">BJ987_004625</name>
</gene>
<reference evidence="3 4" key="1">
    <citation type="submission" date="2021-03" db="EMBL/GenBank/DDBJ databases">
        <title>Sequencing the genomes of 1000 actinobacteria strains.</title>
        <authorList>
            <person name="Klenk H.-P."/>
        </authorList>
    </citation>
    <scope>NUCLEOTIDE SEQUENCE [LARGE SCALE GENOMIC DNA]</scope>
    <source>
        <strain evidence="3 4">DSM 45516</strain>
    </source>
</reference>
<dbReference type="RefSeq" id="WP_209893776.1">
    <property type="nucleotide sequence ID" value="NZ_JAGGMR010000001.1"/>
</dbReference>
<protein>
    <submittedName>
        <fullName evidence="3">Uncharacterized protein</fullName>
    </submittedName>
</protein>
<keyword evidence="2" id="KW-0472">Membrane</keyword>
<feature type="transmembrane region" description="Helical" evidence="2">
    <location>
        <begin position="213"/>
        <end position="234"/>
    </location>
</feature>
<keyword evidence="2" id="KW-0812">Transmembrane</keyword>
<accession>A0ABS4QL11</accession>
<organism evidence="3 4">
    <name type="scientific">Nocardia goodfellowii</name>
    <dbReference type="NCBI Taxonomy" id="882446"/>
    <lineage>
        <taxon>Bacteria</taxon>
        <taxon>Bacillati</taxon>
        <taxon>Actinomycetota</taxon>
        <taxon>Actinomycetes</taxon>
        <taxon>Mycobacteriales</taxon>
        <taxon>Nocardiaceae</taxon>
        <taxon>Nocardia</taxon>
    </lineage>
</organism>
<evidence type="ECO:0000256" key="1">
    <source>
        <dbReference type="SAM" id="MobiDB-lite"/>
    </source>
</evidence>
<sequence length="240" mass="23001">MVADDGSRALDMRLGTGSAANGFPAPGVADGDYPAAAIPDAPMSADDGMEIIHNEPTVVAEEPGGLPQADSGSVRSACAGGFAVGSALILLGSATGSGPGYGLIGVGSSGSGTGSAAVGSAAVGSAVTGSALICLLWPLDGAPPAPGIPLDLEPPAPALPASPAPDATAGPAPIIASPPAPLIDVPETPAAPKVMGTPLAAAPPTTDPVALNLLQLMTILVIAILSAVRSVAAVRRKHGR</sequence>
<keyword evidence="2" id="KW-1133">Transmembrane helix</keyword>
<keyword evidence="4" id="KW-1185">Reference proteome</keyword>
<proteinExistence type="predicted"/>
<feature type="compositionally biased region" description="Pro residues" evidence="1">
    <location>
        <begin position="147"/>
        <end position="163"/>
    </location>
</feature>
<dbReference type="Proteomes" id="UP001519325">
    <property type="component" value="Unassembled WGS sequence"/>
</dbReference>
<dbReference type="EMBL" id="JAGGMR010000001">
    <property type="protein sequence ID" value="MBP2191724.1"/>
    <property type="molecule type" value="Genomic_DNA"/>
</dbReference>
<comment type="caution">
    <text evidence="3">The sequence shown here is derived from an EMBL/GenBank/DDBJ whole genome shotgun (WGS) entry which is preliminary data.</text>
</comment>
<name>A0ABS4QL11_9NOCA</name>
<feature type="region of interest" description="Disordered" evidence="1">
    <location>
        <begin position="147"/>
        <end position="171"/>
    </location>
</feature>